<organism evidence="3 4">
    <name type="scientific">Colocasia esculenta</name>
    <name type="common">Wild taro</name>
    <name type="synonym">Arum esculentum</name>
    <dbReference type="NCBI Taxonomy" id="4460"/>
    <lineage>
        <taxon>Eukaryota</taxon>
        <taxon>Viridiplantae</taxon>
        <taxon>Streptophyta</taxon>
        <taxon>Embryophyta</taxon>
        <taxon>Tracheophyta</taxon>
        <taxon>Spermatophyta</taxon>
        <taxon>Magnoliopsida</taxon>
        <taxon>Liliopsida</taxon>
        <taxon>Araceae</taxon>
        <taxon>Aroideae</taxon>
        <taxon>Colocasieae</taxon>
        <taxon>Colocasia</taxon>
    </lineage>
</organism>
<keyword evidence="2" id="KW-0812">Transmembrane</keyword>
<protein>
    <submittedName>
        <fullName evidence="3">Uncharacterized protein</fullName>
    </submittedName>
</protein>
<feature type="transmembrane region" description="Helical" evidence="2">
    <location>
        <begin position="185"/>
        <end position="207"/>
    </location>
</feature>
<evidence type="ECO:0000256" key="1">
    <source>
        <dbReference type="SAM" id="MobiDB-lite"/>
    </source>
</evidence>
<evidence type="ECO:0000313" key="4">
    <source>
        <dbReference type="Proteomes" id="UP000652761"/>
    </source>
</evidence>
<feature type="transmembrane region" description="Helical" evidence="2">
    <location>
        <begin position="227"/>
        <end position="248"/>
    </location>
</feature>
<keyword evidence="2" id="KW-0472">Membrane</keyword>
<dbReference type="AlphaFoldDB" id="A0A843TT06"/>
<dbReference type="Proteomes" id="UP000652761">
    <property type="component" value="Unassembled WGS sequence"/>
</dbReference>
<name>A0A843TT06_COLES</name>
<keyword evidence="2" id="KW-1133">Transmembrane helix</keyword>
<evidence type="ECO:0000313" key="3">
    <source>
        <dbReference type="EMBL" id="MQL72544.1"/>
    </source>
</evidence>
<feature type="transmembrane region" description="Helical" evidence="2">
    <location>
        <begin position="260"/>
        <end position="286"/>
    </location>
</feature>
<evidence type="ECO:0000256" key="2">
    <source>
        <dbReference type="SAM" id="Phobius"/>
    </source>
</evidence>
<dbReference type="EMBL" id="NMUH01000134">
    <property type="protein sequence ID" value="MQL72544.1"/>
    <property type="molecule type" value="Genomic_DNA"/>
</dbReference>
<feature type="compositionally biased region" description="Basic residues" evidence="1">
    <location>
        <begin position="1"/>
        <end position="10"/>
    </location>
</feature>
<feature type="compositionally biased region" description="Basic and acidic residues" evidence="1">
    <location>
        <begin position="47"/>
        <end position="73"/>
    </location>
</feature>
<feature type="compositionally biased region" description="Basic and acidic residues" evidence="1">
    <location>
        <begin position="80"/>
        <end position="104"/>
    </location>
</feature>
<accession>A0A843TT06</accession>
<proteinExistence type="predicted"/>
<feature type="compositionally biased region" description="Basic and acidic residues" evidence="1">
    <location>
        <begin position="25"/>
        <end position="38"/>
    </location>
</feature>
<feature type="region of interest" description="Disordered" evidence="1">
    <location>
        <begin position="1"/>
        <end position="110"/>
    </location>
</feature>
<reference evidence="3" key="1">
    <citation type="submission" date="2017-07" db="EMBL/GenBank/DDBJ databases">
        <title>Taro Niue Genome Assembly and Annotation.</title>
        <authorList>
            <person name="Atibalentja N."/>
            <person name="Keating K."/>
            <person name="Fields C.J."/>
        </authorList>
    </citation>
    <scope>NUCLEOTIDE SEQUENCE</scope>
    <source>
        <strain evidence="3">Niue_2</strain>
        <tissue evidence="3">Leaf</tissue>
    </source>
</reference>
<gene>
    <name evidence="3" type="ORF">Taro_004868</name>
</gene>
<comment type="caution">
    <text evidence="3">The sequence shown here is derived from an EMBL/GenBank/DDBJ whole genome shotgun (WGS) entry which is preliminary data.</text>
</comment>
<keyword evidence="4" id="KW-1185">Reference proteome</keyword>
<sequence>MLVSGRKRSFNQKEKKGWGSSPRRKGNDGERRQRERRSAGATGIAVGKERESETARVKQWEEGVRGEEVNGDRHPKKRKEKDGDRRPRREEGERRGSPSEEGGKRKTGIAVRGRRMGVDKKRTTLHWEASVEGQNRAIKENDVSFLMAATDGDPIGAVRREGIRPGVLRLLSGQTLMEAPVSTNAALIAPLFIVSVTHKGIFLASGAASSPSEKVAEQVGGLELQDVVAWGCGLCQGHLPAVVAAAVVAVTGTVAGRAGIVVVAVAVVVVVVVVAATVAFSIAAVASDPVGPLRSGSTFSSLPNRFGSAHEDHISYPETGSNLTHYGLDGDGGSLRALRDMRAAKTSANDSGRGGYWALLGPLGQSHFEVGGPESIGAGLEEGSDLEEVAVCGFSMAVEVTECMETYLPGLGGC</sequence>